<dbReference type="RefSeq" id="WP_390327671.1">
    <property type="nucleotide sequence ID" value="NZ_JBHSUQ010000001.1"/>
</dbReference>
<organism evidence="1 2">
    <name type="scientific">Undibacterium arcticum</name>
    <dbReference type="NCBI Taxonomy" id="1762892"/>
    <lineage>
        <taxon>Bacteria</taxon>
        <taxon>Pseudomonadati</taxon>
        <taxon>Pseudomonadota</taxon>
        <taxon>Betaproteobacteria</taxon>
        <taxon>Burkholderiales</taxon>
        <taxon>Oxalobacteraceae</taxon>
        <taxon>Undibacterium</taxon>
    </lineage>
</organism>
<sequence>MKLSRSSRFVAALITLISLLFMQLAVASYVCPAFGMDQPGQMLSASADMPDQDMPGCQDMDQVQPSLCHAHGQIGNQSLDKPELPHVQPFITAGLAVQLSPVAIIARAIGTPPAAALLTRTTAPPLAIRNCCFRI</sequence>
<comment type="caution">
    <text evidence="1">The sequence shown here is derived from an EMBL/GenBank/DDBJ whole genome shotgun (WGS) entry which is preliminary data.</text>
</comment>
<dbReference type="EMBL" id="JBHRTP010000031">
    <property type="protein sequence ID" value="MFC3108384.1"/>
    <property type="molecule type" value="Genomic_DNA"/>
</dbReference>
<keyword evidence="2" id="KW-1185">Reference proteome</keyword>
<accession>A0ABV7F051</accession>
<evidence type="ECO:0000313" key="2">
    <source>
        <dbReference type="Proteomes" id="UP001595530"/>
    </source>
</evidence>
<gene>
    <name evidence="1" type="ORF">ACFOFO_10490</name>
</gene>
<name>A0ABV7F051_9BURK</name>
<evidence type="ECO:0008006" key="3">
    <source>
        <dbReference type="Google" id="ProtNLM"/>
    </source>
</evidence>
<protein>
    <recommendedName>
        <fullName evidence="3">Copper resistance protein</fullName>
    </recommendedName>
</protein>
<evidence type="ECO:0000313" key="1">
    <source>
        <dbReference type="EMBL" id="MFC3108384.1"/>
    </source>
</evidence>
<dbReference type="Proteomes" id="UP001595530">
    <property type="component" value="Unassembled WGS sequence"/>
</dbReference>
<reference evidence="2" key="1">
    <citation type="journal article" date="2019" name="Int. J. Syst. Evol. Microbiol.">
        <title>The Global Catalogue of Microorganisms (GCM) 10K type strain sequencing project: providing services to taxonomists for standard genome sequencing and annotation.</title>
        <authorList>
            <consortium name="The Broad Institute Genomics Platform"/>
            <consortium name="The Broad Institute Genome Sequencing Center for Infectious Disease"/>
            <person name="Wu L."/>
            <person name="Ma J."/>
        </authorList>
    </citation>
    <scope>NUCLEOTIDE SEQUENCE [LARGE SCALE GENOMIC DNA]</scope>
    <source>
        <strain evidence="2">KCTC 42986</strain>
    </source>
</reference>
<proteinExistence type="predicted"/>